<dbReference type="EMBL" id="JAKOGI010000489">
    <property type="protein sequence ID" value="KAJ8434253.1"/>
    <property type="molecule type" value="Genomic_DNA"/>
</dbReference>
<organism evidence="2 3">
    <name type="scientific">Carnegiea gigantea</name>
    <dbReference type="NCBI Taxonomy" id="171969"/>
    <lineage>
        <taxon>Eukaryota</taxon>
        <taxon>Viridiplantae</taxon>
        <taxon>Streptophyta</taxon>
        <taxon>Embryophyta</taxon>
        <taxon>Tracheophyta</taxon>
        <taxon>Spermatophyta</taxon>
        <taxon>Magnoliopsida</taxon>
        <taxon>eudicotyledons</taxon>
        <taxon>Gunneridae</taxon>
        <taxon>Pentapetalae</taxon>
        <taxon>Caryophyllales</taxon>
        <taxon>Cactineae</taxon>
        <taxon>Cactaceae</taxon>
        <taxon>Cactoideae</taxon>
        <taxon>Echinocereeae</taxon>
        <taxon>Carnegiea</taxon>
    </lineage>
</organism>
<feature type="transmembrane region" description="Helical" evidence="1">
    <location>
        <begin position="6"/>
        <end position="27"/>
    </location>
</feature>
<evidence type="ECO:0000313" key="3">
    <source>
        <dbReference type="Proteomes" id="UP001153076"/>
    </source>
</evidence>
<gene>
    <name evidence="2" type="ORF">Cgig2_010463</name>
</gene>
<feature type="transmembrane region" description="Helical" evidence="1">
    <location>
        <begin position="193"/>
        <end position="212"/>
    </location>
</feature>
<dbReference type="PANTHER" id="PTHR31881">
    <property type="match status" value="1"/>
</dbReference>
<reference evidence="2" key="1">
    <citation type="submission" date="2022-04" db="EMBL/GenBank/DDBJ databases">
        <title>Carnegiea gigantea Genome sequencing and assembly v2.</title>
        <authorList>
            <person name="Copetti D."/>
            <person name="Sanderson M.J."/>
            <person name="Burquez A."/>
            <person name="Wojciechowski M.F."/>
        </authorList>
    </citation>
    <scope>NUCLEOTIDE SEQUENCE</scope>
    <source>
        <strain evidence="2">SGP5-SGP5p</strain>
        <tissue evidence="2">Aerial part</tissue>
    </source>
</reference>
<proteinExistence type="predicted"/>
<accession>A0A9Q1K0J5</accession>
<keyword evidence="1" id="KW-1133">Transmembrane helix</keyword>
<dbReference type="Proteomes" id="UP001153076">
    <property type="component" value="Unassembled WGS sequence"/>
</dbReference>
<feature type="transmembrane region" description="Helical" evidence="1">
    <location>
        <begin position="117"/>
        <end position="143"/>
    </location>
</feature>
<sequence length="228" mass="25010">MGVVNYLDTILVPLSLFITVGYHAFLWHNFKNNPSITTIGTNTLKRREWLHGIKEGDDKKEMLAVQSLRNSLMEAILTATITILMTMSLAALANNAYKVTNLMEEAPVFGSQTGRIIVLKYGAASVFLLISFLSSSIAIGYLVDANFLINASGEFICRSHTKTVLERGFMMGVVGSRMLCISFPLLFWLVGPLPVALSSLALVWALYQLDYATKGPAQSLKRAVIGSN</sequence>
<keyword evidence="1" id="KW-0472">Membrane</keyword>
<dbReference type="Pfam" id="PF04654">
    <property type="entry name" value="DUF599"/>
    <property type="match status" value="1"/>
</dbReference>
<protein>
    <recommendedName>
        <fullName evidence="4">DUF599 domain-containing protein</fullName>
    </recommendedName>
</protein>
<dbReference type="PANTHER" id="PTHR31881:SF11">
    <property type="entry name" value="PROTEIN, PUTATIVE-RELATED"/>
    <property type="match status" value="1"/>
</dbReference>
<keyword evidence="3" id="KW-1185">Reference proteome</keyword>
<evidence type="ECO:0000256" key="1">
    <source>
        <dbReference type="SAM" id="Phobius"/>
    </source>
</evidence>
<evidence type="ECO:0000313" key="2">
    <source>
        <dbReference type="EMBL" id="KAJ8434253.1"/>
    </source>
</evidence>
<evidence type="ECO:0008006" key="4">
    <source>
        <dbReference type="Google" id="ProtNLM"/>
    </source>
</evidence>
<comment type="caution">
    <text evidence="2">The sequence shown here is derived from an EMBL/GenBank/DDBJ whole genome shotgun (WGS) entry which is preliminary data.</text>
</comment>
<dbReference type="InterPro" id="IPR006747">
    <property type="entry name" value="DUF599"/>
</dbReference>
<dbReference type="OrthoDB" id="761598at2759"/>
<dbReference type="AlphaFoldDB" id="A0A9Q1K0J5"/>
<feature type="transmembrane region" description="Helical" evidence="1">
    <location>
        <begin position="75"/>
        <end position="97"/>
    </location>
</feature>
<keyword evidence="1" id="KW-0812">Transmembrane</keyword>
<name>A0A9Q1K0J5_9CARY</name>